<dbReference type="PANTHER" id="PTHR45743">
    <property type="entry name" value="POTASSIUM CHANNEL AKT1"/>
    <property type="match status" value="1"/>
</dbReference>
<dbReference type="SUPFAM" id="SSF51206">
    <property type="entry name" value="cAMP-binding domain-like"/>
    <property type="match status" value="1"/>
</dbReference>
<evidence type="ECO:0000313" key="3">
    <source>
        <dbReference type="Proteomes" id="UP000237350"/>
    </source>
</evidence>
<comment type="caution">
    <text evidence="2">The sequence shown here is derived from an EMBL/GenBank/DDBJ whole genome shotgun (WGS) entry which is preliminary data.</text>
</comment>
<dbReference type="PROSITE" id="PS50042">
    <property type="entry name" value="CNMP_BINDING_3"/>
    <property type="match status" value="1"/>
</dbReference>
<sequence length="174" mass="19590">MPQLKKARLFRHLPDEAIERLIECSRFVECDPQEVLIHEHAVEQEVYVILSGACSVMVNQEGSDAYVATLGAGQVVGEAAIFSNMPRIASVVAQDTMRLMCFERTAFLKVLQENPRSGMKVLFMIVHNLMMKLREVNLELAFERRDDRGQAEVDELIESLIPASTDEVVSTLQP</sequence>
<feature type="domain" description="Cyclic nucleotide-binding" evidence="1">
    <location>
        <begin position="9"/>
        <end position="111"/>
    </location>
</feature>
<dbReference type="SMART" id="SM00100">
    <property type="entry name" value="cNMP"/>
    <property type="match status" value="1"/>
</dbReference>
<evidence type="ECO:0000313" key="2">
    <source>
        <dbReference type="EMBL" id="POR00838.1"/>
    </source>
</evidence>
<dbReference type="EMBL" id="LPWH01000071">
    <property type="protein sequence ID" value="POR00838.1"/>
    <property type="molecule type" value="Genomic_DNA"/>
</dbReference>
<dbReference type="InterPro" id="IPR000595">
    <property type="entry name" value="cNMP-bd_dom"/>
</dbReference>
<evidence type="ECO:0000259" key="1">
    <source>
        <dbReference type="PROSITE" id="PS50042"/>
    </source>
</evidence>
<dbReference type="Gene3D" id="2.60.120.10">
    <property type="entry name" value="Jelly Rolls"/>
    <property type="match status" value="1"/>
</dbReference>
<protein>
    <recommendedName>
        <fullName evidence="1">Cyclic nucleotide-binding domain-containing protein</fullName>
    </recommendedName>
</protein>
<dbReference type="CDD" id="cd00038">
    <property type="entry name" value="CAP_ED"/>
    <property type="match status" value="1"/>
</dbReference>
<dbReference type="InterPro" id="IPR045319">
    <property type="entry name" value="KAT/AKT"/>
</dbReference>
<proteinExistence type="predicted"/>
<dbReference type="Pfam" id="PF00027">
    <property type="entry name" value="cNMP_binding"/>
    <property type="match status" value="1"/>
</dbReference>
<dbReference type="AlphaFoldDB" id="A0A2S4JMU2"/>
<dbReference type="PANTHER" id="PTHR45743:SF2">
    <property type="entry name" value="POTASSIUM CHANNEL AKT1"/>
    <property type="match status" value="1"/>
</dbReference>
<name>A0A2S4JMU2_9SPIO</name>
<dbReference type="GO" id="GO:0005249">
    <property type="term" value="F:voltage-gated potassium channel activity"/>
    <property type="evidence" value="ECO:0007669"/>
    <property type="project" value="InterPro"/>
</dbReference>
<keyword evidence="3" id="KW-1185">Reference proteome</keyword>
<dbReference type="InterPro" id="IPR018490">
    <property type="entry name" value="cNMP-bd_dom_sf"/>
</dbReference>
<dbReference type="InterPro" id="IPR014710">
    <property type="entry name" value="RmlC-like_jellyroll"/>
</dbReference>
<reference evidence="3" key="1">
    <citation type="submission" date="2015-12" db="EMBL/GenBank/DDBJ databases">
        <authorList>
            <person name="Lodha T.D."/>
            <person name="Chintalapati S."/>
            <person name="Chintalapati V.R."/>
            <person name="Sravanthi T."/>
        </authorList>
    </citation>
    <scope>NUCLEOTIDE SEQUENCE [LARGE SCALE GENOMIC DNA]</scope>
    <source>
        <strain evidence="3">JC133</strain>
    </source>
</reference>
<accession>A0A2S4JMU2</accession>
<gene>
    <name evidence="2" type="ORF">AU468_09320</name>
</gene>
<dbReference type="RefSeq" id="WP_181015517.1">
    <property type="nucleotide sequence ID" value="NZ_LPWH01000071.1"/>
</dbReference>
<organism evidence="2 3">
    <name type="scientific">Alkalispirochaeta sphaeroplastigenens</name>
    <dbReference type="NCBI Taxonomy" id="1187066"/>
    <lineage>
        <taxon>Bacteria</taxon>
        <taxon>Pseudomonadati</taxon>
        <taxon>Spirochaetota</taxon>
        <taxon>Spirochaetia</taxon>
        <taxon>Spirochaetales</taxon>
        <taxon>Spirochaetaceae</taxon>
        <taxon>Alkalispirochaeta</taxon>
    </lineage>
</organism>
<dbReference type="Proteomes" id="UP000237350">
    <property type="component" value="Unassembled WGS sequence"/>
</dbReference>